<dbReference type="GeneID" id="54998685"/>
<proteinExistence type="predicted"/>
<evidence type="ECO:0000313" key="1">
    <source>
        <dbReference type="EMBL" id="AXN53667.1"/>
    </source>
</evidence>
<organism evidence="1 2">
    <name type="scientific">Gordonia phage Ronaldo</name>
    <dbReference type="NCBI Taxonomy" id="2250397"/>
    <lineage>
        <taxon>Viruses</taxon>
        <taxon>Duplodnaviria</taxon>
        <taxon>Heunggongvirae</taxon>
        <taxon>Uroviricota</taxon>
        <taxon>Caudoviricetes</taxon>
        <taxon>Ronaldovirus</taxon>
        <taxon>Ronaldovirus ronaldo</taxon>
    </lineage>
</organism>
<sequence>MMVNGEEAKDLLDQLDSPKCEVLWGEGDGVSLCDQAPANCFIEFNSGKGRVQKYACVSCGMKVSVGGYMIRRQML</sequence>
<dbReference type="EMBL" id="MH479925">
    <property type="protein sequence ID" value="AXN53667.1"/>
    <property type="molecule type" value="Genomic_DNA"/>
</dbReference>
<name>A0A346FD53_9CAUD</name>
<dbReference type="Proteomes" id="UP000258385">
    <property type="component" value="Segment"/>
</dbReference>
<dbReference type="KEGG" id="vg:54998685"/>
<keyword evidence="2" id="KW-1185">Reference proteome</keyword>
<gene>
    <name evidence="1" type="primary">105</name>
    <name evidence="1" type="ORF">SEA_RONALDO_105</name>
</gene>
<evidence type="ECO:0000313" key="2">
    <source>
        <dbReference type="Proteomes" id="UP000258385"/>
    </source>
</evidence>
<dbReference type="RefSeq" id="YP_009807801.1">
    <property type="nucleotide sequence ID" value="NC_048028.1"/>
</dbReference>
<reference evidence="1 2" key="1">
    <citation type="submission" date="2018-06" db="EMBL/GenBank/DDBJ databases">
        <authorList>
            <person name="DeCurzio J.M."/>
            <person name="Delesalle V.A."/>
            <person name="Garlena R.A."/>
            <person name="Russell D.A."/>
            <person name="Pope W.H."/>
            <person name="Jacobs-Sera D."/>
            <person name="Hatfull G.F."/>
        </authorList>
    </citation>
    <scope>NUCLEOTIDE SEQUENCE [LARGE SCALE GENOMIC DNA]</scope>
</reference>
<accession>A0A346FD53</accession>
<protein>
    <submittedName>
        <fullName evidence="1">Uncharacterized protein</fullName>
    </submittedName>
</protein>